<keyword evidence="4" id="KW-1185">Reference proteome</keyword>
<sequence length="477" mass="56094">MAATRLITMHQNKGKSIAKSLSDRTDYAKNGEKTENGQFISSYACQAESVDEEFMLSKREYERLTGRHPKGNIIAYQIRQSFKPGEITPEEANQVGYETAMRFTKGNHAFIVATHTDKAHIHNHIIFNSTSLDCTHKFRDFFFVGLALQRLSDIICLEHGLSVIEKKKPSERVKRTTYPEKKSFRDDIRDAIDQILKEGSAKDFNELLYKLEDAGYEIKRGKHISLKGKEQKRFIRFRSLGDGYSEDDLKKILAGEMEHAFEDNEKTEKQPKTYQRKKEDHEFDLLIDIQKKLAQGKGKYYVRFAKNFNTKQVAKAVLYLKQHDIRSYDDLEKNVKTATERFTKISASIKEKEKRLAEIQVLKKHIFDYFKTKDVYADYRKCGYSKKFLEEHRQEILLHKAAKNAFDELHLKKLPKVKDLSAEYAEILAEKKRLYGEYRQVKKDMQEIQRAKYDIDQFLKDDEEQKKERVRKHNITR</sequence>
<evidence type="ECO:0000256" key="1">
    <source>
        <dbReference type="SAM" id="Coils"/>
    </source>
</evidence>
<name>A0A1H5S643_9FIRM</name>
<evidence type="ECO:0000313" key="4">
    <source>
        <dbReference type="Proteomes" id="UP000236726"/>
    </source>
</evidence>
<dbReference type="AlphaFoldDB" id="A0A1H5S643"/>
<proteinExistence type="predicted"/>
<dbReference type="Proteomes" id="UP000236726">
    <property type="component" value="Unassembled WGS sequence"/>
</dbReference>
<dbReference type="InterPro" id="IPR005094">
    <property type="entry name" value="Endonuclease_MobA/VirD2"/>
</dbReference>
<gene>
    <name evidence="3" type="ORF">SAMN05216537_10251</name>
</gene>
<feature type="coiled-coil region" evidence="1">
    <location>
        <begin position="417"/>
        <end position="451"/>
    </location>
</feature>
<organism evidence="3 4">
    <name type="scientific">Lachnospira multipara</name>
    <dbReference type="NCBI Taxonomy" id="28051"/>
    <lineage>
        <taxon>Bacteria</taxon>
        <taxon>Bacillati</taxon>
        <taxon>Bacillota</taxon>
        <taxon>Clostridia</taxon>
        <taxon>Lachnospirales</taxon>
        <taxon>Lachnospiraceae</taxon>
        <taxon>Lachnospira</taxon>
    </lineage>
</organism>
<feature type="domain" description="MobA/VirD2-like nuclease" evidence="2">
    <location>
        <begin position="27"/>
        <end position="161"/>
    </location>
</feature>
<reference evidence="3 4" key="1">
    <citation type="submission" date="2016-10" db="EMBL/GenBank/DDBJ databases">
        <authorList>
            <person name="de Groot N.N."/>
        </authorList>
    </citation>
    <scope>NUCLEOTIDE SEQUENCE [LARGE SCALE GENOMIC DNA]</scope>
    <source>
        <strain evidence="3 4">D15d</strain>
    </source>
</reference>
<dbReference type="RefSeq" id="WP_103952152.1">
    <property type="nucleotide sequence ID" value="NZ_FNUL01000002.1"/>
</dbReference>
<keyword evidence="1" id="KW-0175">Coiled coil</keyword>
<dbReference type="EMBL" id="FNUL01000002">
    <property type="protein sequence ID" value="SEF45241.1"/>
    <property type="molecule type" value="Genomic_DNA"/>
</dbReference>
<protein>
    <submittedName>
        <fullName evidence="3">Relaxase/Mobilisation nuclease domain-containing protein</fullName>
    </submittedName>
</protein>
<dbReference type="Pfam" id="PF03432">
    <property type="entry name" value="Relaxase"/>
    <property type="match status" value="1"/>
</dbReference>
<evidence type="ECO:0000313" key="3">
    <source>
        <dbReference type="EMBL" id="SEF45241.1"/>
    </source>
</evidence>
<accession>A0A1H5S643</accession>
<evidence type="ECO:0000259" key="2">
    <source>
        <dbReference type="Pfam" id="PF03432"/>
    </source>
</evidence>